<dbReference type="Proteomes" id="UP000797356">
    <property type="component" value="Chromosome 9"/>
</dbReference>
<reference evidence="2" key="2">
    <citation type="submission" date="2019-07" db="EMBL/GenBank/DDBJ databases">
        <authorList>
            <person name="Yang Y."/>
            <person name="Bocs S."/>
            <person name="Baudouin L."/>
        </authorList>
    </citation>
    <scope>NUCLEOTIDE SEQUENCE</scope>
    <source>
        <tissue evidence="2">Spear leaf of Hainan Tall coconut</tissue>
    </source>
</reference>
<feature type="region of interest" description="Disordered" evidence="1">
    <location>
        <begin position="56"/>
        <end position="94"/>
    </location>
</feature>
<gene>
    <name evidence="2" type="ORF">COCNU_09G002000</name>
</gene>
<organism evidence="2 3">
    <name type="scientific">Cocos nucifera</name>
    <name type="common">Coconut palm</name>
    <dbReference type="NCBI Taxonomy" id="13894"/>
    <lineage>
        <taxon>Eukaryota</taxon>
        <taxon>Viridiplantae</taxon>
        <taxon>Streptophyta</taxon>
        <taxon>Embryophyta</taxon>
        <taxon>Tracheophyta</taxon>
        <taxon>Spermatophyta</taxon>
        <taxon>Magnoliopsida</taxon>
        <taxon>Liliopsida</taxon>
        <taxon>Arecaceae</taxon>
        <taxon>Arecoideae</taxon>
        <taxon>Cocoseae</taxon>
        <taxon>Attaleinae</taxon>
        <taxon>Cocos</taxon>
    </lineage>
</organism>
<feature type="compositionally biased region" description="Polar residues" evidence="1">
    <location>
        <begin position="62"/>
        <end position="73"/>
    </location>
</feature>
<keyword evidence="3" id="KW-1185">Reference proteome</keyword>
<comment type="caution">
    <text evidence="2">The sequence shown here is derived from an EMBL/GenBank/DDBJ whole genome shotgun (WGS) entry which is preliminary data.</text>
</comment>
<evidence type="ECO:0000256" key="1">
    <source>
        <dbReference type="SAM" id="MobiDB-lite"/>
    </source>
</evidence>
<proteinExistence type="predicted"/>
<reference evidence="2" key="1">
    <citation type="journal article" date="2017" name="Gigascience">
        <title>The genome draft of coconut (Cocos nucifera).</title>
        <authorList>
            <person name="Xiao Y."/>
            <person name="Xu P."/>
            <person name="Fan H."/>
            <person name="Baudouin L."/>
            <person name="Xia W."/>
            <person name="Bocs S."/>
            <person name="Xu J."/>
            <person name="Li Q."/>
            <person name="Guo A."/>
            <person name="Zhou L."/>
            <person name="Li J."/>
            <person name="Wu Y."/>
            <person name="Ma Z."/>
            <person name="Armero A."/>
            <person name="Issali A.E."/>
            <person name="Liu N."/>
            <person name="Peng M."/>
            <person name="Yang Y."/>
        </authorList>
    </citation>
    <scope>NUCLEOTIDE SEQUENCE</scope>
    <source>
        <tissue evidence="2">Spear leaf of Hainan Tall coconut</tissue>
    </source>
</reference>
<protein>
    <submittedName>
        <fullName evidence="2">Uncharacterized protein</fullName>
    </submittedName>
</protein>
<evidence type="ECO:0000313" key="2">
    <source>
        <dbReference type="EMBL" id="KAG1360737.1"/>
    </source>
</evidence>
<dbReference type="EMBL" id="CM017880">
    <property type="protein sequence ID" value="KAG1360737.1"/>
    <property type="molecule type" value="Genomic_DNA"/>
</dbReference>
<feature type="region of interest" description="Disordered" evidence="1">
    <location>
        <begin position="1"/>
        <end position="21"/>
    </location>
</feature>
<sequence>MLTKGLYTQKRKEKASGDSSKRAKVGASSFVAIAITAVAFKVVISTEVLTTTEVGTVDVDSMPSTPLGPSSGDQAPKLPAEVETREEKKKKKAVIKTPYKAHFSELNDNNDERGEDPFNDPKIFWALTDKFNMPEVVDHMTDLEPW</sequence>
<name>A0A8K0N6F7_COCNU</name>
<evidence type="ECO:0000313" key="3">
    <source>
        <dbReference type="Proteomes" id="UP000797356"/>
    </source>
</evidence>
<dbReference type="AlphaFoldDB" id="A0A8K0N6F7"/>
<accession>A0A8K0N6F7</accession>